<sequence>MAFIEPAYAFTAPLLLLFSLFGHLALKRYAKALLAATNLIFILYAVFLINQLIDLVKLGQELMKQSGIKPEELPPFEPDAYFFRLTAFIILPWFFLIRRVRNTPWLPIVLLLIIVAGGTGSWNYFNLTFKILHYASLLCAVYAFLWLLKELPFQRRTRKLFK</sequence>
<keyword evidence="1" id="KW-0472">Membrane</keyword>
<evidence type="ECO:0000256" key="1">
    <source>
        <dbReference type="SAM" id="Phobius"/>
    </source>
</evidence>
<feature type="transmembrane region" description="Helical" evidence="1">
    <location>
        <begin position="80"/>
        <end position="97"/>
    </location>
</feature>
<proteinExistence type="predicted"/>
<dbReference type="EMBL" id="SNWP01000010">
    <property type="protein sequence ID" value="TDO28527.1"/>
    <property type="molecule type" value="Genomic_DNA"/>
</dbReference>
<keyword evidence="1" id="KW-1133">Transmembrane helix</keyword>
<gene>
    <name evidence="2" type="ORF">BC659_0593</name>
</gene>
<evidence type="ECO:0000313" key="2">
    <source>
        <dbReference type="EMBL" id="TDO28527.1"/>
    </source>
</evidence>
<evidence type="ECO:0000313" key="3">
    <source>
        <dbReference type="Proteomes" id="UP000295741"/>
    </source>
</evidence>
<protein>
    <submittedName>
        <fullName evidence="2">Uncharacterized protein</fullName>
    </submittedName>
</protein>
<dbReference type="RefSeq" id="WP_133473109.1">
    <property type="nucleotide sequence ID" value="NZ_SNWP01000010.1"/>
</dbReference>
<feature type="transmembrane region" description="Helical" evidence="1">
    <location>
        <begin position="104"/>
        <end position="125"/>
    </location>
</feature>
<reference evidence="2 3" key="1">
    <citation type="submission" date="2019-03" db="EMBL/GenBank/DDBJ databases">
        <title>Genomic Encyclopedia of Archaeal and Bacterial Type Strains, Phase II (KMG-II): from individual species to whole genera.</title>
        <authorList>
            <person name="Goeker M."/>
        </authorList>
    </citation>
    <scope>NUCLEOTIDE SEQUENCE [LARGE SCALE GENOMIC DNA]</scope>
    <source>
        <strain evidence="2 3">DSM 28323</strain>
    </source>
</reference>
<accession>A0A4R6J125</accession>
<organism evidence="2 3">
    <name type="scientific">Sediminibacterium goheungense</name>
    <dbReference type="NCBI Taxonomy" id="1086393"/>
    <lineage>
        <taxon>Bacteria</taxon>
        <taxon>Pseudomonadati</taxon>
        <taxon>Bacteroidota</taxon>
        <taxon>Chitinophagia</taxon>
        <taxon>Chitinophagales</taxon>
        <taxon>Chitinophagaceae</taxon>
        <taxon>Sediminibacterium</taxon>
    </lineage>
</organism>
<comment type="caution">
    <text evidence="2">The sequence shown here is derived from an EMBL/GenBank/DDBJ whole genome shotgun (WGS) entry which is preliminary data.</text>
</comment>
<dbReference type="AlphaFoldDB" id="A0A4R6J125"/>
<feature type="transmembrane region" description="Helical" evidence="1">
    <location>
        <begin position="6"/>
        <end position="26"/>
    </location>
</feature>
<feature type="transmembrane region" description="Helical" evidence="1">
    <location>
        <begin position="131"/>
        <end position="148"/>
    </location>
</feature>
<feature type="transmembrane region" description="Helical" evidence="1">
    <location>
        <begin position="33"/>
        <end position="53"/>
    </location>
</feature>
<dbReference type="OrthoDB" id="9911038at2"/>
<dbReference type="Proteomes" id="UP000295741">
    <property type="component" value="Unassembled WGS sequence"/>
</dbReference>
<keyword evidence="3" id="KW-1185">Reference proteome</keyword>
<name>A0A4R6J125_9BACT</name>
<keyword evidence="1" id="KW-0812">Transmembrane</keyword>